<dbReference type="Gene3D" id="3.60.10.10">
    <property type="entry name" value="Endonuclease/exonuclease/phosphatase"/>
    <property type="match status" value="1"/>
</dbReference>
<organism evidence="2 3">
    <name type="scientific">Candidatus Cryptobacteroides gallistercoris</name>
    <dbReference type="NCBI Taxonomy" id="2840765"/>
    <lineage>
        <taxon>Bacteria</taxon>
        <taxon>Pseudomonadati</taxon>
        <taxon>Bacteroidota</taxon>
        <taxon>Bacteroidia</taxon>
        <taxon>Bacteroidales</taxon>
        <taxon>Candidatus Cryptobacteroides</taxon>
    </lineage>
</organism>
<dbReference type="EMBL" id="JADIMJ010000065">
    <property type="protein sequence ID" value="MBO8453975.1"/>
    <property type="molecule type" value="Genomic_DNA"/>
</dbReference>
<dbReference type="GO" id="GO:0003824">
    <property type="term" value="F:catalytic activity"/>
    <property type="evidence" value="ECO:0007669"/>
    <property type="project" value="InterPro"/>
</dbReference>
<dbReference type="PROSITE" id="PS51257">
    <property type="entry name" value="PROKAR_LIPOPROTEIN"/>
    <property type="match status" value="1"/>
</dbReference>
<accession>A0A940DP67</accession>
<dbReference type="PANTHER" id="PTHR42834">
    <property type="entry name" value="ENDONUCLEASE/EXONUCLEASE/PHOSPHATASE FAMILY PROTEIN (AFU_ORTHOLOGUE AFUA_3G09210)"/>
    <property type="match status" value="1"/>
</dbReference>
<reference evidence="2" key="1">
    <citation type="submission" date="2020-10" db="EMBL/GenBank/DDBJ databases">
        <authorList>
            <person name="Gilroy R."/>
        </authorList>
    </citation>
    <scope>NUCLEOTIDE SEQUENCE</scope>
    <source>
        <strain evidence="2">F1-3629</strain>
    </source>
</reference>
<name>A0A940DP67_9BACT</name>
<comment type="caution">
    <text evidence="2">The sequence shown here is derived from an EMBL/GenBank/DDBJ whole genome shotgun (WGS) entry which is preliminary data.</text>
</comment>
<reference evidence="2" key="2">
    <citation type="journal article" date="2021" name="PeerJ">
        <title>Extensive microbial diversity within the chicken gut microbiome revealed by metagenomics and culture.</title>
        <authorList>
            <person name="Gilroy R."/>
            <person name="Ravi A."/>
            <person name="Getino M."/>
            <person name="Pursley I."/>
            <person name="Horton D.L."/>
            <person name="Alikhan N.F."/>
            <person name="Baker D."/>
            <person name="Gharbi K."/>
            <person name="Hall N."/>
            <person name="Watson M."/>
            <person name="Adriaenssens E.M."/>
            <person name="Foster-Nyarko E."/>
            <person name="Jarju S."/>
            <person name="Secka A."/>
            <person name="Antonio M."/>
            <person name="Oren A."/>
            <person name="Chaudhuri R.R."/>
            <person name="La Ragione R."/>
            <person name="Hildebrand F."/>
            <person name="Pallen M.J."/>
        </authorList>
    </citation>
    <scope>NUCLEOTIDE SEQUENCE</scope>
    <source>
        <strain evidence="2">F1-3629</strain>
    </source>
</reference>
<sequence length="354" mass="39180">MATGGKYAVIIVLSWLLFLLPSVCACGRCPGNDSLLVMFWNLENFFDWRDSGTSGSDREFSSFGERHWTKGRFYAKCNAAAKAILWTGSKYGRMPDVVGVAEVENRFVVNSLVKSTALRKYGYETVHYDSPDRRGIDVALAYRKSVFEKVLSRPVRVSGDSSAFVTRDILHVALKHCQTGVTWHFLVNHHPSKYGGALVSGPRRRKAMDVMLSVCDSICSAHPDAGLPGPDGDGPRIVCMGDFNDTPDSPLFGFDASFLVNKAECLHQKGEGTIRYEGKREMIDMFIVSPHVAENSEMIVLKIPFLTVPDNAHSGEKPFRTYSGPKYIGGVSDHCPILLKIKIDLSMDIGIFGR</sequence>
<dbReference type="InterPro" id="IPR036691">
    <property type="entry name" value="Endo/exonu/phosph_ase_sf"/>
</dbReference>
<dbReference type="Pfam" id="PF19580">
    <property type="entry name" value="Exo_endo_phos_3"/>
    <property type="match status" value="1"/>
</dbReference>
<protein>
    <recommendedName>
        <fullName evidence="1">Endonuclease/exonuclease/phosphatase domain-containing protein</fullName>
    </recommendedName>
</protein>
<dbReference type="InterPro" id="IPR005135">
    <property type="entry name" value="Endo/exonuclease/phosphatase"/>
</dbReference>
<proteinExistence type="predicted"/>
<dbReference type="Proteomes" id="UP000771749">
    <property type="component" value="Unassembled WGS sequence"/>
</dbReference>
<dbReference type="PANTHER" id="PTHR42834:SF1">
    <property type="entry name" value="ENDONUCLEASE_EXONUCLEASE_PHOSPHATASE FAMILY PROTEIN (AFU_ORTHOLOGUE AFUA_3G09210)"/>
    <property type="match status" value="1"/>
</dbReference>
<dbReference type="SUPFAM" id="SSF56219">
    <property type="entry name" value="DNase I-like"/>
    <property type="match status" value="1"/>
</dbReference>
<evidence type="ECO:0000313" key="2">
    <source>
        <dbReference type="EMBL" id="MBO8453975.1"/>
    </source>
</evidence>
<evidence type="ECO:0000259" key="1">
    <source>
        <dbReference type="Pfam" id="PF19580"/>
    </source>
</evidence>
<dbReference type="AlphaFoldDB" id="A0A940DP67"/>
<feature type="domain" description="Endonuclease/exonuclease/phosphatase" evidence="1">
    <location>
        <begin position="37"/>
        <end position="341"/>
    </location>
</feature>
<gene>
    <name evidence="2" type="ORF">IAC07_04525</name>
</gene>
<evidence type="ECO:0000313" key="3">
    <source>
        <dbReference type="Proteomes" id="UP000771749"/>
    </source>
</evidence>